<proteinExistence type="inferred from homology"/>
<evidence type="ECO:0000313" key="13">
    <source>
        <dbReference type="Proteomes" id="UP001164929"/>
    </source>
</evidence>
<dbReference type="PANTHER" id="PTHR48006">
    <property type="entry name" value="LEUCINE-RICH REPEAT-CONTAINING PROTEIN DDB_G0281931-RELATED"/>
    <property type="match status" value="1"/>
</dbReference>
<feature type="domain" description="Disease resistance R13L4/SHOC-2-like LRR" evidence="11">
    <location>
        <begin position="105"/>
        <end position="294"/>
    </location>
</feature>
<dbReference type="InterPro" id="IPR013878">
    <property type="entry name" value="Mo25"/>
</dbReference>
<dbReference type="SUPFAM" id="SSF48371">
    <property type="entry name" value="ARM repeat"/>
    <property type="match status" value="1"/>
</dbReference>
<evidence type="ECO:0000256" key="3">
    <source>
        <dbReference type="ARBA" id="ARBA00011012"/>
    </source>
</evidence>
<feature type="signal peptide" evidence="10">
    <location>
        <begin position="1"/>
        <end position="25"/>
    </location>
</feature>
<comment type="caution">
    <text evidence="12">The sequence shown here is derived from an EMBL/GenBank/DDBJ whole genome shotgun (WGS) entry which is preliminary data.</text>
</comment>
<dbReference type="Pfam" id="PF08569">
    <property type="entry name" value="Mo25"/>
    <property type="match status" value="1"/>
</dbReference>
<comment type="subcellular location">
    <subcellularLocation>
        <location evidence="2">Membrane</location>
        <topology evidence="2">Single-pass type I membrane protein</topology>
    </subcellularLocation>
    <subcellularLocation>
        <location evidence="1">Secreted</location>
        <location evidence="1">Cell wall</location>
    </subcellularLocation>
</comment>
<keyword evidence="7" id="KW-0677">Repeat</keyword>
<dbReference type="InterPro" id="IPR051824">
    <property type="entry name" value="LRR_Rcpt-Like_S/T_Kinase"/>
</dbReference>
<protein>
    <recommendedName>
        <fullName evidence="11">Disease resistance R13L4/SHOC-2-like LRR domain-containing protein</fullName>
    </recommendedName>
</protein>
<evidence type="ECO:0000256" key="10">
    <source>
        <dbReference type="SAM" id="SignalP"/>
    </source>
</evidence>
<evidence type="ECO:0000256" key="9">
    <source>
        <dbReference type="ARBA" id="ARBA00038043"/>
    </source>
</evidence>
<evidence type="ECO:0000256" key="2">
    <source>
        <dbReference type="ARBA" id="ARBA00004479"/>
    </source>
</evidence>
<dbReference type="SUPFAM" id="SSF52058">
    <property type="entry name" value="L domain-like"/>
    <property type="match status" value="1"/>
</dbReference>
<comment type="similarity">
    <text evidence="9">Belongs to the polygalacturonase-inhibiting protein family.</text>
</comment>
<evidence type="ECO:0000256" key="7">
    <source>
        <dbReference type="ARBA" id="ARBA00022737"/>
    </source>
</evidence>
<dbReference type="Proteomes" id="UP001164929">
    <property type="component" value="Chromosome 16"/>
</dbReference>
<dbReference type="InterPro" id="IPR055414">
    <property type="entry name" value="LRR_R13L4/SHOC2-like"/>
</dbReference>
<dbReference type="FunFam" id="3.80.10.10:FF:000400">
    <property type="entry name" value="Nuclear pore complex protein NUP107"/>
    <property type="match status" value="1"/>
</dbReference>
<keyword evidence="4" id="KW-0134">Cell wall</keyword>
<gene>
    <name evidence="12" type="ORF">NC653_035760</name>
</gene>
<dbReference type="Gene3D" id="1.25.10.10">
    <property type="entry name" value="Leucine-rich Repeat Variant"/>
    <property type="match status" value="1"/>
</dbReference>
<dbReference type="InterPro" id="IPR001611">
    <property type="entry name" value="Leu-rich_rpt"/>
</dbReference>
<evidence type="ECO:0000313" key="12">
    <source>
        <dbReference type="EMBL" id="KAJ6967634.1"/>
    </source>
</evidence>
<organism evidence="12 13">
    <name type="scientific">Populus alba x Populus x berolinensis</name>
    <dbReference type="NCBI Taxonomy" id="444605"/>
    <lineage>
        <taxon>Eukaryota</taxon>
        <taxon>Viridiplantae</taxon>
        <taxon>Streptophyta</taxon>
        <taxon>Embryophyta</taxon>
        <taxon>Tracheophyta</taxon>
        <taxon>Spermatophyta</taxon>
        <taxon>Magnoliopsida</taxon>
        <taxon>eudicotyledons</taxon>
        <taxon>Gunneridae</taxon>
        <taxon>Pentapetalae</taxon>
        <taxon>rosids</taxon>
        <taxon>fabids</taxon>
        <taxon>Malpighiales</taxon>
        <taxon>Salicaceae</taxon>
        <taxon>Saliceae</taxon>
        <taxon>Populus</taxon>
    </lineage>
</organism>
<dbReference type="Pfam" id="PF00560">
    <property type="entry name" value="LRR_1"/>
    <property type="match status" value="1"/>
</dbReference>
<keyword evidence="4" id="KW-0964">Secreted</keyword>
<reference evidence="12 13" key="1">
    <citation type="journal article" date="2023" name="Mol. Ecol. Resour.">
        <title>Chromosome-level genome assembly of a triploid poplar Populus alba 'Berolinensis'.</title>
        <authorList>
            <person name="Chen S."/>
            <person name="Yu Y."/>
            <person name="Wang X."/>
            <person name="Wang S."/>
            <person name="Zhang T."/>
            <person name="Zhou Y."/>
            <person name="He R."/>
            <person name="Meng N."/>
            <person name="Wang Y."/>
            <person name="Liu W."/>
            <person name="Liu Z."/>
            <person name="Liu J."/>
            <person name="Guo Q."/>
            <person name="Huang H."/>
            <person name="Sederoff R.R."/>
            <person name="Wang G."/>
            <person name="Qu G."/>
            <person name="Chen S."/>
        </authorList>
    </citation>
    <scope>NUCLEOTIDE SEQUENCE [LARGE SCALE GENOMIC DNA]</scope>
    <source>
        <strain evidence="12">SC-2020</strain>
    </source>
</reference>
<evidence type="ECO:0000256" key="4">
    <source>
        <dbReference type="ARBA" id="ARBA00022512"/>
    </source>
</evidence>
<evidence type="ECO:0000259" key="11">
    <source>
        <dbReference type="Pfam" id="PF23598"/>
    </source>
</evidence>
<dbReference type="Gene3D" id="3.80.10.10">
    <property type="entry name" value="Ribonuclease Inhibitor"/>
    <property type="match status" value="3"/>
</dbReference>
<dbReference type="InterPro" id="IPR016024">
    <property type="entry name" value="ARM-type_fold"/>
</dbReference>
<keyword evidence="13" id="KW-1185">Reference proteome</keyword>
<accession>A0AAD6LJM8</accession>
<dbReference type="PANTHER" id="PTHR48006:SF48">
    <property type="entry name" value="PROTEIN KINASE DOMAIN-CONTAINING PROTEIN"/>
    <property type="match status" value="1"/>
</dbReference>
<dbReference type="InterPro" id="IPR011989">
    <property type="entry name" value="ARM-like"/>
</dbReference>
<feature type="chain" id="PRO_5042164791" description="Disease resistance R13L4/SHOC-2-like LRR domain-containing protein" evidence="10">
    <location>
        <begin position="26"/>
        <end position="678"/>
    </location>
</feature>
<comment type="similarity">
    <text evidence="3">Belongs to the Mo25 family.</text>
</comment>
<dbReference type="EMBL" id="JAQIZT010000016">
    <property type="protein sequence ID" value="KAJ6967634.1"/>
    <property type="molecule type" value="Genomic_DNA"/>
</dbReference>
<dbReference type="GO" id="GO:0016020">
    <property type="term" value="C:membrane"/>
    <property type="evidence" value="ECO:0007669"/>
    <property type="project" value="UniProtKB-SubCell"/>
</dbReference>
<evidence type="ECO:0000256" key="6">
    <source>
        <dbReference type="ARBA" id="ARBA00022729"/>
    </source>
</evidence>
<dbReference type="InterPro" id="IPR032675">
    <property type="entry name" value="LRR_dom_sf"/>
</dbReference>
<dbReference type="Pfam" id="PF23598">
    <property type="entry name" value="LRR_14"/>
    <property type="match status" value="1"/>
</dbReference>
<keyword evidence="8" id="KW-0472">Membrane</keyword>
<evidence type="ECO:0000256" key="1">
    <source>
        <dbReference type="ARBA" id="ARBA00004191"/>
    </source>
</evidence>
<keyword evidence="6 10" id="KW-0732">Signal</keyword>
<evidence type="ECO:0000256" key="5">
    <source>
        <dbReference type="ARBA" id="ARBA00022614"/>
    </source>
</evidence>
<dbReference type="AlphaFoldDB" id="A0AAD6LJM8"/>
<keyword evidence="5" id="KW-0433">Leucine-rich repeat</keyword>
<evidence type="ECO:0000256" key="8">
    <source>
        <dbReference type="ARBA" id="ARBA00023136"/>
    </source>
</evidence>
<sequence length="678" mass="75591">MAKLFPKLVCFLAVLLLCQFGYVACQSTNSSDRNATLPADEEKALEDLLIKLEWGFHPNISRSACSSNFEYIKCDCTDENSTVCHVTGLTLPDQDLTGEINAEALARLVHLNAIDLSKNQLHGSIPPILGNLSSLNRLDLSTNFLSGSIPPSLGNLTSSLQYLRLSRNFLSGSIPLSMGNLTKLKHMDLGFNELTGQLPPQLGELKYLNHLDVGSNNLSGELPGNYANFSTWDQLRWFSVAGNRLTGQVPKFIANWNGLSYLSLSGNDFEGQLPLELLFNMPNLQYLFVSDVRSSAGFPFPKYANMTGIRYLVIRNCSISGEIPPYIGDWSRDLSFNNLTGGIPDSMEKLNLSKMFLTGNMLNGTVPSWVTDNIEDKADLSYNNFEIPRDGPKKGEGKLNIILLSMKFQLLIILYHVHQLLAFCSYSSSEPNRYDDSLYINCGGEGTVFDRKEFEADSATSNYYSAPRKNWAYSCSGDFGSKTYDSKMASGTNKTWSKDFSAYVGDDHLLTIHFFRAGKGTFLEPRFFNSPAALSLNGPLKLESNYDKRQALIVLHVAMKCVNPSPTLRPKMSEVVSVLESEKSPQQISEGNATRSGLLTSHKSTVAEFLSKNYDWFFAEFNSKLLESTNYITRRQAVKLLGDILLDRSNAVVMTRYVSLESSHERAWLFIVIILHKL</sequence>
<name>A0AAD6LJM8_9ROSI</name>